<protein>
    <recommendedName>
        <fullName evidence="6">LRP2-binding protein</fullName>
    </recommendedName>
</protein>
<comment type="caution">
    <text evidence="8">The sequence shown here is derived from an EMBL/GenBank/DDBJ whole genome shotgun (WGS) entry which is preliminary data.</text>
</comment>
<evidence type="ECO:0000256" key="3">
    <source>
        <dbReference type="ARBA" id="ARBA00022737"/>
    </source>
</evidence>
<dbReference type="AlphaFoldDB" id="A0A2T7P998"/>
<keyword evidence="2" id="KW-0963">Cytoplasm</keyword>
<dbReference type="SMART" id="SM00671">
    <property type="entry name" value="SEL1"/>
    <property type="match status" value="2"/>
</dbReference>
<dbReference type="Gene3D" id="1.25.40.10">
    <property type="entry name" value="Tetratricopeptide repeat domain"/>
    <property type="match status" value="1"/>
</dbReference>
<evidence type="ECO:0000256" key="5">
    <source>
        <dbReference type="ARBA" id="ARBA00037614"/>
    </source>
</evidence>
<feature type="compositionally biased region" description="Polar residues" evidence="7">
    <location>
        <begin position="123"/>
        <end position="132"/>
    </location>
</feature>
<evidence type="ECO:0000256" key="6">
    <source>
        <dbReference type="ARBA" id="ARBA00039954"/>
    </source>
</evidence>
<keyword evidence="9" id="KW-1185">Reference proteome</keyword>
<evidence type="ECO:0000313" key="8">
    <source>
        <dbReference type="EMBL" id="PVD29993.1"/>
    </source>
</evidence>
<sequence>MAADDGNPKASIKAQSALGLFYSRDSEYRDLKKAFFWHSEACGNGSLESQGALGVMYMYGIGLKKDMDAAYICLKDASDRGNVYAMGNLVSYYYRLKLYTKAADLASKAFSLTLMSAPSFRTTRSMESSRASQDNEERGDGRA</sequence>
<dbReference type="InterPro" id="IPR011990">
    <property type="entry name" value="TPR-like_helical_dom_sf"/>
</dbReference>
<proteinExistence type="predicted"/>
<evidence type="ECO:0000256" key="2">
    <source>
        <dbReference type="ARBA" id="ARBA00022490"/>
    </source>
</evidence>
<comment type="function">
    <text evidence="5">May act as an adapter that regulates LRP2 function.</text>
</comment>
<dbReference type="OrthoDB" id="2384430at2759"/>
<accession>A0A2T7P998</accession>
<dbReference type="SUPFAM" id="SSF81901">
    <property type="entry name" value="HCP-like"/>
    <property type="match status" value="1"/>
</dbReference>
<feature type="compositionally biased region" description="Basic and acidic residues" evidence="7">
    <location>
        <begin position="133"/>
        <end position="143"/>
    </location>
</feature>
<name>A0A2T7P998_POMCA</name>
<evidence type="ECO:0000256" key="7">
    <source>
        <dbReference type="SAM" id="MobiDB-lite"/>
    </source>
</evidence>
<organism evidence="8 9">
    <name type="scientific">Pomacea canaliculata</name>
    <name type="common">Golden apple snail</name>
    <dbReference type="NCBI Taxonomy" id="400727"/>
    <lineage>
        <taxon>Eukaryota</taxon>
        <taxon>Metazoa</taxon>
        <taxon>Spiralia</taxon>
        <taxon>Lophotrochozoa</taxon>
        <taxon>Mollusca</taxon>
        <taxon>Gastropoda</taxon>
        <taxon>Caenogastropoda</taxon>
        <taxon>Architaenioglossa</taxon>
        <taxon>Ampullarioidea</taxon>
        <taxon>Ampullariidae</taxon>
        <taxon>Pomacea</taxon>
    </lineage>
</organism>
<dbReference type="GO" id="GO:0005737">
    <property type="term" value="C:cytoplasm"/>
    <property type="evidence" value="ECO:0007669"/>
    <property type="project" value="UniProtKB-SubCell"/>
</dbReference>
<dbReference type="Proteomes" id="UP000245119">
    <property type="component" value="Linkage Group LG5"/>
</dbReference>
<dbReference type="STRING" id="400727.A0A2T7P998"/>
<dbReference type="InterPro" id="IPR052323">
    <property type="entry name" value="LRP2-binding"/>
</dbReference>
<evidence type="ECO:0000313" key="9">
    <source>
        <dbReference type="Proteomes" id="UP000245119"/>
    </source>
</evidence>
<dbReference type="Pfam" id="PF08238">
    <property type="entry name" value="Sel1"/>
    <property type="match status" value="3"/>
</dbReference>
<keyword evidence="3" id="KW-0677">Repeat</keyword>
<dbReference type="PANTHER" id="PTHR44554">
    <property type="entry name" value="LRP2-BINDING PROTEIN"/>
    <property type="match status" value="1"/>
</dbReference>
<comment type="subcellular location">
    <subcellularLocation>
        <location evidence="1">Cytoplasm</location>
    </subcellularLocation>
</comment>
<feature type="region of interest" description="Disordered" evidence="7">
    <location>
        <begin position="123"/>
        <end position="143"/>
    </location>
</feature>
<dbReference type="EMBL" id="PZQS01000005">
    <property type="protein sequence ID" value="PVD29993.1"/>
    <property type="molecule type" value="Genomic_DNA"/>
</dbReference>
<dbReference type="PANTHER" id="PTHR44554:SF1">
    <property type="entry name" value="LRP2-BINDING PROTEIN"/>
    <property type="match status" value="1"/>
</dbReference>
<dbReference type="InterPro" id="IPR006597">
    <property type="entry name" value="Sel1-like"/>
</dbReference>
<evidence type="ECO:0000256" key="1">
    <source>
        <dbReference type="ARBA" id="ARBA00004496"/>
    </source>
</evidence>
<keyword evidence="4" id="KW-0802">TPR repeat</keyword>
<evidence type="ECO:0000256" key="4">
    <source>
        <dbReference type="ARBA" id="ARBA00022803"/>
    </source>
</evidence>
<gene>
    <name evidence="8" type="ORF">C0Q70_09254</name>
</gene>
<reference evidence="8 9" key="1">
    <citation type="submission" date="2018-04" db="EMBL/GenBank/DDBJ databases">
        <title>The genome of golden apple snail Pomacea canaliculata provides insight into stress tolerance and invasive adaptation.</title>
        <authorList>
            <person name="Liu C."/>
            <person name="Liu B."/>
            <person name="Ren Y."/>
            <person name="Zhang Y."/>
            <person name="Wang H."/>
            <person name="Li S."/>
            <person name="Jiang F."/>
            <person name="Yin L."/>
            <person name="Zhang G."/>
            <person name="Qian W."/>
            <person name="Fan W."/>
        </authorList>
    </citation>
    <scope>NUCLEOTIDE SEQUENCE [LARGE SCALE GENOMIC DNA]</scope>
    <source>
        <strain evidence="8">SZHN2017</strain>
        <tissue evidence="8">Muscle</tissue>
    </source>
</reference>